<dbReference type="Proteomes" id="UP000032049">
    <property type="component" value="Unassembled WGS sequence"/>
</dbReference>
<dbReference type="InterPro" id="IPR036249">
    <property type="entry name" value="Thioredoxin-like_sf"/>
</dbReference>
<dbReference type="OrthoDB" id="9815205at2"/>
<reference evidence="5 6" key="1">
    <citation type="submission" date="2015-01" db="EMBL/GenBank/DDBJ databases">
        <title>Draft genome sequence of Pedobacter sp. NL19 isolated from sludge of an effluent treatment pond in an abandoned uranium mine.</title>
        <authorList>
            <person name="Santos T."/>
            <person name="Caetano T."/>
            <person name="Covas C."/>
            <person name="Cruz A."/>
            <person name="Mendo S."/>
        </authorList>
    </citation>
    <scope>NUCLEOTIDE SEQUENCE [LARGE SCALE GENOMIC DNA]</scope>
    <source>
        <strain evidence="5 6">NL19</strain>
    </source>
</reference>
<dbReference type="InterPro" id="IPR050553">
    <property type="entry name" value="Thioredoxin_ResA/DsbE_sf"/>
</dbReference>
<sequence length="195" mass="21787">MNKIFNRKNIVNGILIVLFLILLFVPPAKALVLEGLMKIGFFKPDTAMVKEQVNANGDLSGIKFKDVKGNLVDLGELKGKVIFLNFWATWCPPCLAEMPSVNALYEKFKNDKEVVFILVDADSQLPKAQKFMDKKGFQLPVYAVASEIPEVLFQGSLPTTVVFDRQGRISYNESGAANYGDSKFIEFINKLKTSN</sequence>
<dbReference type="GO" id="GO:0017004">
    <property type="term" value="P:cytochrome complex assembly"/>
    <property type="evidence" value="ECO:0007669"/>
    <property type="project" value="UniProtKB-KW"/>
</dbReference>
<evidence type="ECO:0000313" key="5">
    <source>
        <dbReference type="EMBL" id="KIO74805.1"/>
    </source>
</evidence>
<dbReference type="GO" id="GO:0016491">
    <property type="term" value="F:oxidoreductase activity"/>
    <property type="evidence" value="ECO:0007669"/>
    <property type="project" value="InterPro"/>
</dbReference>
<comment type="caution">
    <text evidence="5">The sequence shown here is derived from an EMBL/GenBank/DDBJ whole genome shotgun (WGS) entry which is preliminary data.</text>
</comment>
<keyword evidence="3" id="KW-0676">Redox-active center</keyword>
<dbReference type="Gene3D" id="3.40.30.10">
    <property type="entry name" value="Glutaredoxin"/>
    <property type="match status" value="1"/>
</dbReference>
<proteinExistence type="predicted"/>
<keyword evidence="6" id="KW-1185">Reference proteome</keyword>
<evidence type="ECO:0000256" key="1">
    <source>
        <dbReference type="ARBA" id="ARBA00004196"/>
    </source>
</evidence>
<dbReference type="PROSITE" id="PS51352">
    <property type="entry name" value="THIOREDOXIN_2"/>
    <property type="match status" value="1"/>
</dbReference>
<dbReference type="PANTHER" id="PTHR42852">
    <property type="entry name" value="THIOL:DISULFIDE INTERCHANGE PROTEIN DSBE"/>
    <property type="match status" value="1"/>
</dbReference>
<dbReference type="GO" id="GO:0030313">
    <property type="term" value="C:cell envelope"/>
    <property type="evidence" value="ECO:0007669"/>
    <property type="project" value="UniProtKB-SubCell"/>
</dbReference>
<dbReference type="AlphaFoldDB" id="A0A0D0GF46"/>
<dbReference type="PANTHER" id="PTHR42852:SF13">
    <property type="entry name" value="PROTEIN DIPZ"/>
    <property type="match status" value="1"/>
</dbReference>
<feature type="domain" description="Thioredoxin" evidence="4">
    <location>
        <begin position="37"/>
        <end position="193"/>
    </location>
</feature>
<dbReference type="STRING" id="1503925.TH53_24255"/>
<protein>
    <submittedName>
        <fullName evidence="5">Thioredoxin</fullName>
    </submittedName>
</protein>
<dbReference type="EMBL" id="JXRA01000134">
    <property type="protein sequence ID" value="KIO74805.1"/>
    <property type="molecule type" value="Genomic_DNA"/>
</dbReference>
<evidence type="ECO:0000259" key="4">
    <source>
        <dbReference type="PROSITE" id="PS51352"/>
    </source>
</evidence>
<keyword evidence="2" id="KW-0201">Cytochrome c-type biogenesis</keyword>
<dbReference type="InterPro" id="IPR013766">
    <property type="entry name" value="Thioredoxin_domain"/>
</dbReference>
<dbReference type="SUPFAM" id="SSF52833">
    <property type="entry name" value="Thioredoxin-like"/>
    <property type="match status" value="1"/>
</dbReference>
<evidence type="ECO:0000256" key="2">
    <source>
        <dbReference type="ARBA" id="ARBA00022748"/>
    </source>
</evidence>
<evidence type="ECO:0000313" key="6">
    <source>
        <dbReference type="Proteomes" id="UP000032049"/>
    </source>
</evidence>
<accession>A0A0D0GF46</accession>
<dbReference type="InterPro" id="IPR013740">
    <property type="entry name" value="Redoxin"/>
</dbReference>
<dbReference type="Pfam" id="PF08534">
    <property type="entry name" value="Redoxin"/>
    <property type="match status" value="1"/>
</dbReference>
<gene>
    <name evidence="5" type="ORF">TH53_24255</name>
</gene>
<comment type="subcellular location">
    <subcellularLocation>
        <location evidence="1">Cell envelope</location>
    </subcellularLocation>
</comment>
<dbReference type="CDD" id="cd02966">
    <property type="entry name" value="TlpA_like_family"/>
    <property type="match status" value="1"/>
</dbReference>
<organism evidence="5 6">
    <name type="scientific">Pedobacter lusitanus</name>
    <dbReference type="NCBI Taxonomy" id="1503925"/>
    <lineage>
        <taxon>Bacteria</taxon>
        <taxon>Pseudomonadati</taxon>
        <taxon>Bacteroidota</taxon>
        <taxon>Sphingobacteriia</taxon>
        <taxon>Sphingobacteriales</taxon>
        <taxon>Sphingobacteriaceae</taxon>
        <taxon>Pedobacter</taxon>
    </lineage>
</organism>
<dbReference type="PROSITE" id="PS00194">
    <property type="entry name" value="THIOREDOXIN_1"/>
    <property type="match status" value="1"/>
</dbReference>
<name>A0A0D0GF46_9SPHI</name>
<dbReference type="InterPro" id="IPR017937">
    <property type="entry name" value="Thioredoxin_CS"/>
</dbReference>
<evidence type="ECO:0000256" key="3">
    <source>
        <dbReference type="ARBA" id="ARBA00023284"/>
    </source>
</evidence>